<dbReference type="KEGG" id="mnt:21405673"/>
<dbReference type="OrthoDB" id="5835829at2759"/>
<protein>
    <recommendedName>
        <fullName evidence="4">Glycosyltransferase</fullName>
        <ecNumber evidence="4">2.4.1.-</ecNumber>
    </recommendedName>
</protein>
<evidence type="ECO:0000256" key="2">
    <source>
        <dbReference type="ARBA" id="ARBA00022679"/>
    </source>
</evidence>
<dbReference type="EMBL" id="KE345164">
    <property type="protein sequence ID" value="EXB94563.1"/>
    <property type="molecule type" value="Genomic_DNA"/>
</dbReference>
<keyword evidence="3" id="KW-0328">Glycosyltransferase</keyword>
<comment type="similarity">
    <text evidence="1 3">Belongs to the UDP-glycosyltransferase family.</text>
</comment>
<sequence length="474" mass="52048">MGSENPNPHPIRHIAVFAFPFGSHAGPLLSLVRSLSVAVAVAGEVKFSFLSTSRSNKTLFSSDEGFDNVRPYDVDDGWPEGHALSGNPVEPVEMFLRAAPGNFRKILGKAEQERGIKIWCLVSDAFFWFAGEIAGERGVPWLPLWTAGPRSLLLHLETDEIRRHLGEDQGGLCNDKTLDFLPGFKAIRISDLEGVLITSQDSESSLVVDMLHKMGLNLPKATAVLVNSFHKIDPEISNHLKTKLKKLLNIGPFTLTMKLSPQPKPFLDENGCLDWLSEHETASVVYVSFGSVVTPPPHEIAALAEALEEAGIPFLWSFRGKLEGFREEKLCNISSLKGKLVPWAPQVEVLKHSSVGAFVTHCGWNSVLESVVGGVPLICRPFFADQRLNMRTVEAVWGVGVEVDGGVMTKEGIVEALRRVFLDNEGKEMRERIAVLKKLAHEAVDAGGSYSEDFNDLVKIVTQSVGSNVINLRL</sequence>
<dbReference type="SUPFAM" id="SSF53756">
    <property type="entry name" value="UDP-Glycosyltransferase/glycogen phosphorylase"/>
    <property type="match status" value="1"/>
</dbReference>
<name>W9RJL6_9ROSA</name>
<organism evidence="5 6">
    <name type="scientific">Morus notabilis</name>
    <dbReference type="NCBI Taxonomy" id="981085"/>
    <lineage>
        <taxon>Eukaryota</taxon>
        <taxon>Viridiplantae</taxon>
        <taxon>Streptophyta</taxon>
        <taxon>Embryophyta</taxon>
        <taxon>Tracheophyta</taxon>
        <taxon>Spermatophyta</taxon>
        <taxon>Magnoliopsida</taxon>
        <taxon>eudicotyledons</taxon>
        <taxon>Gunneridae</taxon>
        <taxon>Pentapetalae</taxon>
        <taxon>rosids</taxon>
        <taxon>fabids</taxon>
        <taxon>Rosales</taxon>
        <taxon>Moraceae</taxon>
        <taxon>Moreae</taxon>
        <taxon>Morus</taxon>
    </lineage>
</organism>
<dbReference type="GO" id="GO:0080044">
    <property type="term" value="F:quercetin 7-O-glucosyltransferase activity"/>
    <property type="evidence" value="ECO:0007669"/>
    <property type="project" value="TreeGrafter"/>
</dbReference>
<keyword evidence="6" id="KW-1185">Reference proteome</keyword>
<dbReference type="FunFam" id="3.40.50.2000:FF:000060">
    <property type="entry name" value="Glycosyltransferase"/>
    <property type="match status" value="1"/>
</dbReference>
<dbReference type="Gene3D" id="3.40.50.2000">
    <property type="entry name" value="Glycogen Phosphorylase B"/>
    <property type="match status" value="2"/>
</dbReference>
<accession>W9RJL6</accession>
<dbReference type="AlphaFoldDB" id="W9RJL6"/>
<dbReference type="EC" id="2.4.1.-" evidence="4"/>
<dbReference type="PANTHER" id="PTHR11926">
    <property type="entry name" value="GLUCOSYL/GLUCURONOSYL TRANSFERASES"/>
    <property type="match status" value="1"/>
</dbReference>
<keyword evidence="2 3" id="KW-0808">Transferase</keyword>
<dbReference type="STRING" id="981085.W9RJL6"/>
<dbReference type="Pfam" id="PF00201">
    <property type="entry name" value="UDPGT"/>
    <property type="match status" value="1"/>
</dbReference>
<dbReference type="eggNOG" id="KOG1192">
    <property type="taxonomic scope" value="Eukaryota"/>
</dbReference>
<evidence type="ECO:0000256" key="1">
    <source>
        <dbReference type="ARBA" id="ARBA00009995"/>
    </source>
</evidence>
<dbReference type="PROSITE" id="PS00375">
    <property type="entry name" value="UDPGT"/>
    <property type="match status" value="1"/>
</dbReference>
<dbReference type="InterPro" id="IPR035595">
    <property type="entry name" value="UDP_glycos_trans_CS"/>
</dbReference>
<reference evidence="6" key="1">
    <citation type="submission" date="2013-01" db="EMBL/GenBank/DDBJ databases">
        <title>Draft Genome Sequence of a Mulberry Tree, Morus notabilis C.K. Schneid.</title>
        <authorList>
            <person name="He N."/>
            <person name="Zhao S."/>
        </authorList>
    </citation>
    <scope>NUCLEOTIDE SEQUENCE</scope>
</reference>
<dbReference type="CDD" id="cd03784">
    <property type="entry name" value="GT1_Gtf-like"/>
    <property type="match status" value="1"/>
</dbReference>
<dbReference type="Proteomes" id="UP000030645">
    <property type="component" value="Unassembled WGS sequence"/>
</dbReference>
<dbReference type="InterPro" id="IPR002213">
    <property type="entry name" value="UDP_glucos_trans"/>
</dbReference>
<evidence type="ECO:0000256" key="4">
    <source>
        <dbReference type="RuleBase" id="RU362057"/>
    </source>
</evidence>
<evidence type="ECO:0000313" key="6">
    <source>
        <dbReference type="Proteomes" id="UP000030645"/>
    </source>
</evidence>
<proteinExistence type="inferred from homology"/>
<dbReference type="GO" id="GO:0080043">
    <property type="term" value="F:quercetin 3-O-glucosyltransferase activity"/>
    <property type="evidence" value="ECO:0007669"/>
    <property type="project" value="TreeGrafter"/>
</dbReference>
<dbReference type="PANTHER" id="PTHR11926:SF1560">
    <property type="entry name" value="UDP-GLYCOSYLTRANSFERASE 74E1-RELATED"/>
    <property type="match status" value="1"/>
</dbReference>
<evidence type="ECO:0000313" key="5">
    <source>
        <dbReference type="EMBL" id="EXB94563.1"/>
    </source>
</evidence>
<gene>
    <name evidence="5" type="ORF">L484_022875</name>
</gene>
<evidence type="ECO:0000256" key="3">
    <source>
        <dbReference type="RuleBase" id="RU003718"/>
    </source>
</evidence>